<name>A0ABT9T1P7_9GAMM</name>
<dbReference type="Gene3D" id="3.55.40.10">
    <property type="entry name" value="minor pseudopilin epsh domain"/>
    <property type="match status" value="1"/>
</dbReference>
<keyword evidence="5" id="KW-0997">Cell inner membrane</keyword>
<evidence type="ECO:0000259" key="11">
    <source>
        <dbReference type="Pfam" id="PF12019"/>
    </source>
</evidence>
<evidence type="ECO:0000256" key="9">
    <source>
        <dbReference type="ARBA" id="ARBA00025772"/>
    </source>
</evidence>
<evidence type="ECO:0000313" key="13">
    <source>
        <dbReference type="Proteomes" id="UP001237737"/>
    </source>
</evidence>
<keyword evidence="13" id="KW-1185">Reference proteome</keyword>
<dbReference type="InterPro" id="IPR022346">
    <property type="entry name" value="T2SS_GspH"/>
</dbReference>
<keyword evidence="7" id="KW-1133">Transmembrane helix</keyword>
<evidence type="ECO:0000313" key="12">
    <source>
        <dbReference type="EMBL" id="MDQ0011203.1"/>
    </source>
</evidence>
<evidence type="ECO:0000256" key="6">
    <source>
        <dbReference type="ARBA" id="ARBA00022692"/>
    </source>
</evidence>
<protein>
    <recommendedName>
        <fullName evidence="2">Type II secretion system protein H</fullName>
    </recommendedName>
    <alternativeName>
        <fullName evidence="10">General secretion pathway protein H</fullName>
    </alternativeName>
</protein>
<dbReference type="Pfam" id="PF12019">
    <property type="entry name" value="GspH"/>
    <property type="match status" value="1"/>
</dbReference>
<dbReference type="Proteomes" id="UP001237737">
    <property type="component" value="Unassembled WGS sequence"/>
</dbReference>
<comment type="caution">
    <text evidence="12">The sequence shown here is derived from an EMBL/GenBank/DDBJ whole genome shotgun (WGS) entry which is preliminary data.</text>
</comment>
<dbReference type="EMBL" id="JAUSSK010000005">
    <property type="protein sequence ID" value="MDQ0011203.1"/>
    <property type="molecule type" value="Genomic_DNA"/>
</dbReference>
<evidence type="ECO:0000256" key="5">
    <source>
        <dbReference type="ARBA" id="ARBA00022519"/>
    </source>
</evidence>
<evidence type="ECO:0000256" key="10">
    <source>
        <dbReference type="ARBA" id="ARBA00030775"/>
    </source>
</evidence>
<evidence type="ECO:0000256" key="1">
    <source>
        <dbReference type="ARBA" id="ARBA00004377"/>
    </source>
</evidence>
<keyword evidence="6" id="KW-0812">Transmembrane</keyword>
<keyword evidence="8" id="KW-0472">Membrane</keyword>
<dbReference type="SUPFAM" id="SSF54523">
    <property type="entry name" value="Pili subunits"/>
    <property type="match status" value="1"/>
</dbReference>
<dbReference type="InterPro" id="IPR045584">
    <property type="entry name" value="Pilin-like"/>
</dbReference>
<feature type="domain" description="General secretion pathway GspH" evidence="11">
    <location>
        <begin position="29"/>
        <end position="141"/>
    </location>
</feature>
<comment type="similarity">
    <text evidence="9">Belongs to the GSP H family.</text>
</comment>
<gene>
    <name evidence="12" type="ORF">J2T07_003413</name>
</gene>
<keyword evidence="3" id="KW-1003">Cell membrane</keyword>
<evidence type="ECO:0000256" key="3">
    <source>
        <dbReference type="ARBA" id="ARBA00022475"/>
    </source>
</evidence>
<accession>A0ABT9T1P7</accession>
<evidence type="ECO:0000256" key="2">
    <source>
        <dbReference type="ARBA" id="ARBA00021549"/>
    </source>
</evidence>
<evidence type="ECO:0000256" key="4">
    <source>
        <dbReference type="ARBA" id="ARBA00022481"/>
    </source>
</evidence>
<reference evidence="12 13" key="1">
    <citation type="submission" date="2023-07" db="EMBL/GenBank/DDBJ databases">
        <title>Sorghum-associated microbial communities from plants grown in Nebraska, USA.</title>
        <authorList>
            <person name="Schachtman D."/>
        </authorList>
    </citation>
    <scope>NUCLEOTIDE SEQUENCE [LARGE SCALE GENOMIC DNA]</scope>
    <source>
        <strain evidence="12 13">CC60</strain>
    </source>
</reference>
<comment type="subcellular location">
    <subcellularLocation>
        <location evidence="1">Cell inner membrane</location>
        <topology evidence="1">Single-pass membrane protein</topology>
    </subcellularLocation>
</comment>
<evidence type="ECO:0000256" key="7">
    <source>
        <dbReference type="ARBA" id="ARBA00022989"/>
    </source>
</evidence>
<evidence type="ECO:0000256" key="8">
    <source>
        <dbReference type="ARBA" id="ARBA00023136"/>
    </source>
</evidence>
<organism evidence="12 13">
    <name type="scientific">Luteibacter jiangsuensis</name>
    <dbReference type="NCBI Taxonomy" id="637577"/>
    <lineage>
        <taxon>Bacteria</taxon>
        <taxon>Pseudomonadati</taxon>
        <taxon>Pseudomonadota</taxon>
        <taxon>Gammaproteobacteria</taxon>
        <taxon>Lysobacterales</taxon>
        <taxon>Rhodanobacteraceae</taxon>
        <taxon>Luteibacter</taxon>
    </lineage>
</organism>
<proteinExistence type="inferred from homology"/>
<keyword evidence="4" id="KW-0488">Methylation</keyword>
<sequence>MTIFVLAILAAVAIPSFRSVMSRGDIANAINSLSADMQFARGQAASQHRFVSICRSTTGTECEEATSDPFDYDAGWIVYSYDVTADGANQAFVTGEKNMDILRYTPQIRGVSLRGTDGSIFTFNQTGEFVTSAGRTTLSFAACARKPGDPASQVGTNEEGRQGSLLTLRASGAITVTPLPLTSSCFP</sequence>